<evidence type="ECO:0000256" key="2">
    <source>
        <dbReference type="ARBA" id="ARBA00004902"/>
    </source>
</evidence>
<evidence type="ECO:0000313" key="12">
    <source>
        <dbReference type="EMBL" id="MBC8596100.1"/>
    </source>
</evidence>
<keyword evidence="8" id="KW-0028">Amino-acid biosynthesis</keyword>
<evidence type="ECO:0000256" key="4">
    <source>
        <dbReference type="ARBA" id="ARBA00011193"/>
    </source>
</evidence>
<keyword evidence="6 8" id="KW-0057">Aromatic amino acid biosynthesis</keyword>
<dbReference type="PIRSF" id="PIRSF001399">
    <property type="entry name" value="DHquinase_II"/>
    <property type="match status" value="1"/>
</dbReference>
<protein>
    <recommendedName>
        <fullName evidence="5 8">3-dehydroquinate dehydratase</fullName>
        <shortName evidence="8">3-dehydroquinase</shortName>
        <ecNumber evidence="5 8">4.2.1.10</ecNumber>
    </recommendedName>
    <alternativeName>
        <fullName evidence="8">Type II DHQase</fullName>
    </alternativeName>
</protein>
<accession>A0A926IT16</accession>
<dbReference type="SUPFAM" id="SSF52304">
    <property type="entry name" value="Type II 3-dehydroquinate dehydratase"/>
    <property type="match status" value="1"/>
</dbReference>
<sequence length="147" mass="16420">MKIMVINGPNIDMLGIREPDIYGENTYANLLEMLKKYAEEKNIDIVPFQSNIEGEIVNAIHTAYFDGFDGIVINPAAYTHYSIAIADAIKAVDTPCVEVHLSNISARDEFRKISYTAQNCVGQIAGFGFFGYKMAVDALIDRIKNYE</sequence>
<comment type="caution">
    <text evidence="12">The sequence shown here is derived from an EMBL/GenBank/DDBJ whole genome shotgun (WGS) entry which is preliminary data.</text>
</comment>
<feature type="site" description="Transition state stabilizer" evidence="8 11">
    <location>
        <position position="17"/>
    </location>
</feature>
<dbReference type="NCBIfam" id="NF003807">
    <property type="entry name" value="PRK05395.1-4"/>
    <property type="match status" value="1"/>
</dbReference>
<dbReference type="RefSeq" id="WP_262431651.1">
    <property type="nucleotide sequence ID" value="NZ_JACRTE010000004.1"/>
</dbReference>
<proteinExistence type="inferred from homology"/>
<reference evidence="12" key="1">
    <citation type="submission" date="2020-08" db="EMBL/GenBank/DDBJ databases">
        <title>Genome public.</title>
        <authorList>
            <person name="Liu C."/>
            <person name="Sun Q."/>
        </authorList>
    </citation>
    <scope>NUCLEOTIDE SEQUENCE</scope>
    <source>
        <strain evidence="12">NSJ-50</strain>
    </source>
</reference>
<evidence type="ECO:0000256" key="1">
    <source>
        <dbReference type="ARBA" id="ARBA00001864"/>
    </source>
</evidence>
<keyword evidence="13" id="KW-1185">Reference proteome</keyword>
<dbReference type="AlphaFoldDB" id="A0A926IT16"/>
<evidence type="ECO:0000256" key="9">
    <source>
        <dbReference type="PIRSR" id="PIRSR001399-1"/>
    </source>
</evidence>
<dbReference type="HAMAP" id="MF_00169">
    <property type="entry name" value="AroQ"/>
    <property type="match status" value="1"/>
</dbReference>
<evidence type="ECO:0000256" key="11">
    <source>
        <dbReference type="PIRSR" id="PIRSR001399-3"/>
    </source>
</evidence>
<dbReference type="Pfam" id="PF01220">
    <property type="entry name" value="DHquinase_II"/>
    <property type="match status" value="1"/>
</dbReference>
<dbReference type="GO" id="GO:0009423">
    <property type="term" value="P:chorismate biosynthetic process"/>
    <property type="evidence" value="ECO:0007669"/>
    <property type="project" value="UniProtKB-UniRule"/>
</dbReference>
<keyword evidence="7 8" id="KW-0456">Lyase</keyword>
<feature type="binding site" evidence="8 10">
    <location>
        <position position="111"/>
    </location>
    <ligand>
        <name>substrate</name>
    </ligand>
</feature>
<comment type="pathway">
    <text evidence="2 8">Metabolic intermediate biosynthesis; chorismate biosynthesis; chorismate from D-erythrose 4-phosphate and phosphoenolpyruvate: step 3/7.</text>
</comment>
<feature type="binding site" evidence="8 10">
    <location>
        <begin position="101"/>
        <end position="102"/>
    </location>
    <ligand>
        <name>substrate</name>
    </ligand>
</feature>
<feature type="binding site" evidence="8 10">
    <location>
        <position position="80"/>
    </location>
    <ligand>
        <name>substrate</name>
    </ligand>
</feature>
<dbReference type="NCBIfam" id="TIGR01088">
    <property type="entry name" value="aroQ"/>
    <property type="match status" value="1"/>
</dbReference>
<dbReference type="NCBIfam" id="NF003806">
    <property type="entry name" value="PRK05395.1-3"/>
    <property type="match status" value="1"/>
</dbReference>
<dbReference type="CDD" id="cd00466">
    <property type="entry name" value="DHQase_II"/>
    <property type="match status" value="1"/>
</dbReference>
<feature type="binding site" evidence="8 10">
    <location>
        <position position="87"/>
    </location>
    <ligand>
        <name>substrate</name>
    </ligand>
</feature>
<evidence type="ECO:0000256" key="7">
    <source>
        <dbReference type="ARBA" id="ARBA00023239"/>
    </source>
</evidence>
<feature type="active site" description="Proton acceptor" evidence="8 9">
    <location>
        <position position="22"/>
    </location>
</feature>
<evidence type="ECO:0000256" key="6">
    <source>
        <dbReference type="ARBA" id="ARBA00023141"/>
    </source>
</evidence>
<comment type="catalytic activity">
    <reaction evidence="1 8">
        <text>3-dehydroquinate = 3-dehydroshikimate + H2O</text>
        <dbReference type="Rhea" id="RHEA:21096"/>
        <dbReference type="ChEBI" id="CHEBI:15377"/>
        <dbReference type="ChEBI" id="CHEBI:16630"/>
        <dbReference type="ChEBI" id="CHEBI:32364"/>
        <dbReference type="EC" id="4.2.1.10"/>
    </reaction>
</comment>
<evidence type="ECO:0000256" key="8">
    <source>
        <dbReference type="HAMAP-Rule" id="MF_00169"/>
    </source>
</evidence>
<dbReference type="NCBIfam" id="NF003805">
    <property type="entry name" value="PRK05395.1-2"/>
    <property type="match status" value="1"/>
</dbReference>
<dbReference type="GO" id="GO:0008652">
    <property type="term" value="P:amino acid biosynthetic process"/>
    <property type="evidence" value="ECO:0007669"/>
    <property type="project" value="UniProtKB-KW"/>
</dbReference>
<dbReference type="InterPro" id="IPR001874">
    <property type="entry name" value="DHquinase_II"/>
</dbReference>
<evidence type="ECO:0000256" key="5">
    <source>
        <dbReference type="ARBA" id="ARBA00012060"/>
    </source>
</evidence>
<dbReference type="GO" id="GO:0003855">
    <property type="term" value="F:3-dehydroquinate dehydratase activity"/>
    <property type="evidence" value="ECO:0007669"/>
    <property type="project" value="UniProtKB-UniRule"/>
</dbReference>
<evidence type="ECO:0000256" key="10">
    <source>
        <dbReference type="PIRSR" id="PIRSR001399-2"/>
    </source>
</evidence>
<feature type="binding site" evidence="8 10">
    <location>
        <position position="74"/>
    </location>
    <ligand>
        <name>substrate</name>
    </ligand>
</feature>
<dbReference type="PANTHER" id="PTHR21272:SF3">
    <property type="entry name" value="CATABOLIC 3-DEHYDROQUINASE"/>
    <property type="match status" value="1"/>
</dbReference>
<dbReference type="PROSITE" id="PS01029">
    <property type="entry name" value="DEHYDROQUINASE_II"/>
    <property type="match status" value="1"/>
</dbReference>
<dbReference type="EC" id="4.2.1.10" evidence="5 8"/>
<dbReference type="InterPro" id="IPR018509">
    <property type="entry name" value="DHquinase_II_CS"/>
</dbReference>
<dbReference type="GO" id="GO:0019631">
    <property type="term" value="P:quinate catabolic process"/>
    <property type="evidence" value="ECO:0007669"/>
    <property type="project" value="TreeGrafter"/>
</dbReference>
<evidence type="ECO:0000313" key="13">
    <source>
        <dbReference type="Proteomes" id="UP000647416"/>
    </source>
</evidence>
<dbReference type="PANTHER" id="PTHR21272">
    <property type="entry name" value="CATABOLIC 3-DEHYDROQUINASE"/>
    <property type="match status" value="1"/>
</dbReference>
<dbReference type="Gene3D" id="3.40.50.9100">
    <property type="entry name" value="Dehydroquinase, class II"/>
    <property type="match status" value="1"/>
</dbReference>
<dbReference type="Proteomes" id="UP000647416">
    <property type="component" value="Unassembled WGS sequence"/>
</dbReference>
<name>A0A926IT16_9FIRM</name>
<comment type="subunit">
    <text evidence="4 8">Homododecamer.</text>
</comment>
<evidence type="ECO:0000256" key="3">
    <source>
        <dbReference type="ARBA" id="ARBA00011037"/>
    </source>
</evidence>
<comment type="similarity">
    <text evidence="3 8">Belongs to the type-II 3-dehydroquinase family.</text>
</comment>
<dbReference type="GO" id="GO:0009073">
    <property type="term" value="P:aromatic amino acid family biosynthetic process"/>
    <property type="evidence" value="ECO:0007669"/>
    <property type="project" value="UniProtKB-KW"/>
</dbReference>
<organism evidence="12 13">
    <name type="scientific">Qingrenia yutianensis</name>
    <dbReference type="NCBI Taxonomy" id="2763676"/>
    <lineage>
        <taxon>Bacteria</taxon>
        <taxon>Bacillati</taxon>
        <taxon>Bacillota</taxon>
        <taxon>Clostridia</taxon>
        <taxon>Eubacteriales</taxon>
        <taxon>Oscillospiraceae</taxon>
        <taxon>Qingrenia</taxon>
    </lineage>
</organism>
<dbReference type="EMBL" id="JACRTE010000004">
    <property type="protein sequence ID" value="MBC8596100.1"/>
    <property type="molecule type" value="Genomic_DNA"/>
</dbReference>
<gene>
    <name evidence="8 12" type="primary">aroQ</name>
    <name evidence="12" type="ORF">H8706_04360</name>
</gene>
<dbReference type="InterPro" id="IPR036441">
    <property type="entry name" value="DHquinase_II_sf"/>
</dbReference>
<comment type="function">
    <text evidence="8">Catalyzes a trans-dehydration via an enolate intermediate.</text>
</comment>
<feature type="active site" description="Proton donor" evidence="8 9">
    <location>
        <position position="100"/>
    </location>
</feature>